<comment type="caution">
    <text evidence="7">The sequence shown here is derived from an EMBL/GenBank/DDBJ whole genome shotgun (WGS) entry which is preliminary data.</text>
</comment>
<evidence type="ECO:0000256" key="4">
    <source>
        <dbReference type="ARBA" id="ARBA00022989"/>
    </source>
</evidence>
<dbReference type="RefSeq" id="WP_006441178.1">
    <property type="nucleotide sequence ID" value="NZ_DS995685.1"/>
</dbReference>
<comment type="subcellular location">
    <subcellularLocation>
        <location evidence="1">Cell membrane</location>
        <topology evidence="1">Multi-pass membrane protein</topology>
    </subcellularLocation>
</comment>
<organism evidence="7 8">
    <name type="scientific">Peptacetobacter hiranonis (strain DSM 13275 / JCM 10541 / KCTC 15199 / TO-931)</name>
    <name type="common">Clostridium hiranonis</name>
    <dbReference type="NCBI Taxonomy" id="500633"/>
    <lineage>
        <taxon>Bacteria</taxon>
        <taxon>Bacillati</taxon>
        <taxon>Bacillota</taxon>
        <taxon>Clostridia</taxon>
        <taxon>Peptostreptococcales</taxon>
        <taxon>Peptostreptococcaceae</taxon>
        <taxon>Peptacetobacter</taxon>
    </lineage>
</organism>
<keyword evidence="5 6" id="KW-0472">Membrane</keyword>
<evidence type="ECO:0000256" key="2">
    <source>
        <dbReference type="ARBA" id="ARBA00022475"/>
    </source>
</evidence>
<feature type="transmembrane region" description="Helical" evidence="6">
    <location>
        <begin position="90"/>
        <end position="107"/>
    </location>
</feature>
<protein>
    <recommendedName>
        <fullName evidence="9">ATP synthase subunit I</fullName>
    </recommendedName>
</protein>
<proteinExistence type="predicted"/>
<dbReference type="AlphaFoldDB" id="B6G0L7"/>
<dbReference type="GO" id="GO:0005886">
    <property type="term" value="C:plasma membrane"/>
    <property type="evidence" value="ECO:0007669"/>
    <property type="project" value="UniProtKB-SubCell"/>
</dbReference>
<dbReference type="Pfam" id="PF03899">
    <property type="entry name" value="ATP-synt_I"/>
    <property type="match status" value="1"/>
</dbReference>
<evidence type="ECO:0000313" key="8">
    <source>
        <dbReference type="Proteomes" id="UP000003178"/>
    </source>
</evidence>
<evidence type="ECO:0008006" key="9">
    <source>
        <dbReference type="Google" id="ProtNLM"/>
    </source>
</evidence>
<dbReference type="STRING" id="500633.CLOHIR_01673"/>
<evidence type="ECO:0000256" key="1">
    <source>
        <dbReference type="ARBA" id="ARBA00004651"/>
    </source>
</evidence>
<evidence type="ECO:0000256" key="3">
    <source>
        <dbReference type="ARBA" id="ARBA00022692"/>
    </source>
</evidence>
<dbReference type="Proteomes" id="UP000003178">
    <property type="component" value="Unassembled WGS sequence"/>
</dbReference>
<dbReference type="InterPro" id="IPR005598">
    <property type="entry name" value="ATP_synth_I"/>
</dbReference>
<gene>
    <name evidence="7" type="ORF">CLOHIR_01673</name>
</gene>
<dbReference type="EMBL" id="ABWP01000066">
    <property type="protein sequence ID" value="EEA84713.1"/>
    <property type="molecule type" value="Genomic_DNA"/>
</dbReference>
<feature type="transmembrane region" description="Helical" evidence="6">
    <location>
        <begin position="49"/>
        <end position="69"/>
    </location>
</feature>
<name>B6G0L7_PEPHT</name>
<sequence length="143" mass="15364">MDKNVKDQIKAVVKGIIVFDIVVIIALLICSKISLDRESLMGSVLNLDVAAVLGLVIGSAASIFNFCMLASSTENMVNQAGKTMVQLKFAGGYFLRFAIYAVVLLLAAKLNSISMFTAALGLLSTQIVLLVQKFTAIFTRKEA</sequence>
<feature type="transmembrane region" description="Helical" evidence="6">
    <location>
        <begin position="12"/>
        <end position="29"/>
    </location>
</feature>
<evidence type="ECO:0000313" key="7">
    <source>
        <dbReference type="EMBL" id="EEA84713.1"/>
    </source>
</evidence>
<dbReference type="HOGENOM" id="CLU_1802744_0_0_9"/>
<reference evidence="7 8" key="2">
    <citation type="submission" date="2008-10" db="EMBL/GenBank/DDBJ databases">
        <title>Draft genome sequence of Clostridium hiranonis (DSM 13275).</title>
        <authorList>
            <person name="Sudarsanam P."/>
            <person name="Ley R."/>
            <person name="Guruge J."/>
            <person name="Turnbaugh P.J."/>
            <person name="Mahowald M."/>
            <person name="Liep D."/>
            <person name="Gordon J."/>
        </authorList>
    </citation>
    <scope>NUCLEOTIDE SEQUENCE [LARGE SCALE GENOMIC DNA]</scope>
    <source>
        <strain evidence="7 8">DSM 13275</strain>
    </source>
</reference>
<evidence type="ECO:0000256" key="6">
    <source>
        <dbReference type="SAM" id="Phobius"/>
    </source>
</evidence>
<feature type="transmembrane region" description="Helical" evidence="6">
    <location>
        <begin position="113"/>
        <end position="131"/>
    </location>
</feature>
<reference evidence="7 8" key="1">
    <citation type="submission" date="2008-09" db="EMBL/GenBank/DDBJ databases">
        <authorList>
            <person name="Fulton L."/>
            <person name="Clifton S."/>
            <person name="Fulton B."/>
            <person name="Xu J."/>
            <person name="Minx P."/>
            <person name="Pepin K.H."/>
            <person name="Johnson M."/>
            <person name="Thiruvilangam P."/>
            <person name="Bhonagiri V."/>
            <person name="Nash W.E."/>
            <person name="Mardis E.R."/>
            <person name="Wilson R.K."/>
        </authorList>
    </citation>
    <scope>NUCLEOTIDE SEQUENCE [LARGE SCALE GENOMIC DNA]</scope>
    <source>
        <strain evidence="7 8">DSM 13275</strain>
    </source>
</reference>
<evidence type="ECO:0000256" key="5">
    <source>
        <dbReference type="ARBA" id="ARBA00023136"/>
    </source>
</evidence>
<keyword evidence="8" id="KW-1185">Reference proteome</keyword>
<keyword evidence="2" id="KW-1003">Cell membrane</keyword>
<keyword evidence="3 6" id="KW-0812">Transmembrane</keyword>
<accession>B6G0L7</accession>
<keyword evidence="4 6" id="KW-1133">Transmembrane helix</keyword>